<evidence type="ECO:0000259" key="9">
    <source>
        <dbReference type="Pfam" id="PF02782"/>
    </source>
</evidence>
<reference evidence="10 11" key="1">
    <citation type="submission" date="2019-10" db="EMBL/GenBank/DDBJ databases">
        <title>Nocardia macrotermitis sp. nov. and Nocardia aurantia sp. nov., isolated from the gut of fungus growing-termite Macrotermes natalensis.</title>
        <authorList>
            <person name="Benndorf R."/>
            <person name="Schwitalla J."/>
            <person name="Martin K."/>
            <person name="De Beer W."/>
            <person name="Kaster A.-K."/>
            <person name="Vollmers J."/>
            <person name="Poulsen M."/>
            <person name="Beemelmanns C."/>
        </authorList>
    </citation>
    <scope>NUCLEOTIDE SEQUENCE [LARGE SCALE GENOMIC DNA]</scope>
    <source>
        <strain evidence="10 11">RB56</strain>
    </source>
</reference>
<keyword evidence="3 10" id="KW-0808">Transferase</keyword>
<dbReference type="PANTHER" id="PTHR43095">
    <property type="entry name" value="SUGAR KINASE"/>
    <property type="match status" value="1"/>
</dbReference>
<keyword evidence="2" id="KW-0119">Carbohydrate metabolism</keyword>
<dbReference type="Proteomes" id="UP000431401">
    <property type="component" value="Unassembled WGS sequence"/>
</dbReference>
<sequence>MSDITPADDRRENTFAAVDLGASSGRVLRGRITTEELTVHEVHRFPNRPLSLPDGLYWNIGDLYQQTCTGLAAAGPVHSAGIDTWAVDYGLLDAGGTLLGLPRHYRDPRTEQLPRLPIGVEELFARTGIADQPFNTVHQLRAESPERLGAARQLLMIPDLLGYWLTGVPGSERTNASTAGLYGLAGRDWDRALIAELGLPATIFGAIHDPGSIVGTVRPEVGADVGSLVRVGSHDTASAVAAVPATGDSFAYISCGTWSLVGIERPEPLLTDAARTAGFTNETGVAGFRYLRNVIGLWILQECLREWPGLDAAALAAAAAELPPLRAVIDVDDPAFAAPGTPTDPMPARIAARCDGPVPGTPAEFARCVIDSLALGHARAVADTIRTSGHPVTVVHVVGGGARNALLCQATADACGLPVLAGPAEATALGNLLSQAITAGVLPDWSAARRLVATTYRPHRYEPSGDPGGAEATYRFGALDDGRVTG</sequence>
<dbReference type="Pfam" id="PF02782">
    <property type="entry name" value="FGGY_C"/>
    <property type="match status" value="1"/>
</dbReference>
<dbReference type="InterPro" id="IPR018485">
    <property type="entry name" value="FGGY_C"/>
</dbReference>
<dbReference type="EMBL" id="WEGI01000016">
    <property type="protein sequence ID" value="MQY30960.1"/>
    <property type="molecule type" value="Genomic_DNA"/>
</dbReference>
<evidence type="ECO:0000256" key="2">
    <source>
        <dbReference type="ARBA" id="ARBA00022629"/>
    </source>
</evidence>
<feature type="domain" description="Carbohydrate kinase FGGY C-terminal" evidence="9">
    <location>
        <begin position="251"/>
        <end position="438"/>
    </location>
</feature>
<evidence type="ECO:0000256" key="1">
    <source>
        <dbReference type="ARBA" id="ARBA00009156"/>
    </source>
</evidence>
<dbReference type="Gene3D" id="3.30.420.40">
    <property type="match status" value="2"/>
</dbReference>
<dbReference type="InterPro" id="IPR043129">
    <property type="entry name" value="ATPase_NBD"/>
</dbReference>
<proteinExistence type="inferred from homology"/>
<dbReference type="InterPro" id="IPR013449">
    <property type="entry name" value="Rhamnulokinase"/>
</dbReference>
<dbReference type="GO" id="GO:0042732">
    <property type="term" value="P:D-xylose metabolic process"/>
    <property type="evidence" value="ECO:0007669"/>
    <property type="project" value="UniProtKB-KW"/>
</dbReference>
<evidence type="ECO:0000256" key="4">
    <source>
        <dbReference type="ARBA" id="ARBA00022741"/>
    </source>
</evidence>
<dbReference type="AlphaFoldDB" id="A0A7K0DYS3"/>
<evidence type="ECO:0000256" key="7">
    <source>
        <dbReference type="ARBA" id="ARBA00023308"/>
    </source>
</evidence>
<protein>
    <submittedName>
        <fullName evidence="10">Rhamnulokinase</fullName>
        <ecNumber evidence="10">2.7.1.5</ecNumber>
    </submittedName>
</protein>
<dbReference type="InterPro" id="IPR018484">
    <property type="entry name" value="FGGY_N"/>
</dbReference>
<name>A0A7K0DYS3_9NOCA</name>
<evidence type="ECO:0000313" key="11">
    <source>
        <dbReference type="Proteomes" id="UP000431401"/>
    </source>
</evidence>
<dbReference type="CDD" id="cd07771">
    <property type="entry name" value="ASKHA_NBD_FGGY_RhaB-like"/>
    <property type="match status" value="1"/>
</dbReference>
<dbReference type="Pfam" id="PF00370">
    <property type="entry name" value="FGGY_N"/>
    <property type="match status" value="1"/>
</dbReference>
<organism evidence="10 11">
    <name type="scientific">Nocardia aurantia</name>
    <dbReference type="NCBI Taxonomy" id="2585199"/>
    <lineage>
        <taxon>Bacteria</taxon>
        <taxon>Bacillati</taxon>
        <taxon>Actinomycetota</taxon>
        <taxon>Actinomycetes</taxon>
        <taxon>Mycobacteriales</taxon>
        <taxon>Nocardiaceae</taxon>
        <taxon>Nocardia</taxon>
    </lineage>
</organism>
<accession>A0A7K0DYS3</accession>
<evidence type="ECO:0000256" key="5">
    <source>
        <dbReference type="ARBA" id="ARBA00022777"/>
    </source>
</evidence>
<evidence type="ECO:0000256" key="3">
    <source>
        <dbReference type="ARBA" id="ARBA00022679"/>
    </source>
</evidence>
<keyword evidence="2" id="KW-0859">Xylose metabolism</keyword>
<dbReference type="EC" id="2.7.1.5" evidence="10"/>
<keyword evidence="6" id="KW-0067">ATP-binding</keyword>
<dbReference type="GO" id="GO:0005524">
    <property type="term" value="F:ATP binding"/>
    <property type="evidence" value="ECO:0007669"/>
    <property type="project" value="UniProtKB-KW"/>
</dbReference>
<keyword evidence="7" id="KW-0684">Rhamnose metabolism</keyword>
<dbReference type="RefSeq" id="WP_319943869.1">
    <property type="nucleotide sequence ID" value="NZ_WEGI01000016.1"/>
</dbReference>
<comment type="caution">
    <text evidence="10">The sequence shown here is derived from an EMBL/GenBank/DDBJ whole genome shotgun (WGS) entry which is preliminary data.</text>
</comment>
<dbReference type="SUPFAM" id="SSF53067">
    <property type="entry name" value="Actin-like ATPase domain"/>
    <property type="match status" value="2"/>
</dbReference>
<comment type="similarity">
    <text evidence="1">Belongs to the FGGY kinase family.</text>
</comment>
<dbReference type="GO" id="GO:0019301">
    <property type="term" value="P:rhamnose catabolic process"/>
    <property type="evidence" value="ECO:0007669"/>
    <property type="project" value="InterPro"/>
</dbReference>
<keyword evidence="5 10" id="KW-0418">Kinase</keyword>
<evidence type="ECO:0000256" key="6">
    <source>
        <dbReference type="ARBA" id="ARBA00022840"/>
    </source>
</evidence>
<keyword evidence="4" id="KW-0547">Nucleotide-binding</keyword>
<evidence type="ECO:0000313" key="10">
    <source>
        <dbReference type="EMBL" id="MQY30960.1"/>
    </source>
</evidence>
<feature type="domain" description="Carbohydrate kinase FGGY N-terminal" evidence="8">
    <location>
        <begin position="81"/>
        <end position="240"/>
    </location>
</feature>
<dbReference type="InterPro" id="IPR050406">
    <property type="entry name" value="FGGY_Carb_Kinase"/>
</dbReference>
<dbReference type="PANTHER" id="PTHR43095:SF5">
    <property type="entry name" value="XYLULOSE KINASE"/>
    <property type="match status" value="1"/>
</dbReference>
<keyword evidence="11" id="KW-1185">Reference proteome</keyword>
<dbReference type="GO" id="GO:0008993">
    <property type="term" value="F:rhamnulokinase activity"/>
    <property type="evidence" value="ECO:0007669"/>
    <property type="project" value="UniProtKB-EC"/>
</dbReference>
<evidence type="ECO:0000259" key="8">
    <source>
        <dbReference type="Pfam" id="PF00370"/>
    </source>
</evidence>
<gene>
    <name evidence="10" type="primary">rhaB</name>
    <name evidence="10" type="ORF">NRB56_65650</name>
</gene>